<dbReference type="InterPro" id="IPR011050">
    <property type="entry name" value="Pectin_lyase_fold/virulence"/>
</dbReference>
<feature type="signal peptide" evidence="1">
    <location>
        <begin position="1"/>
        <end position="19"/>
    </location>
</feature>
<proteinExistence type="predicted"/>
<sequence>MKKRVLALALLVAVLTGCAGKDASSPVTGGAAWSFPEGPAPAEEYERFSWYGFGEENPDRNPSAAATEKEMADMLAAVIEAAGGDVEGWRELTAHASDEGIYRDYCAMFLLYAAEHMDATEFTMGFAPYLLGGRTDENWDAFGTDIRGGYRLFEEFGENWDRVCVSVSSQMEDGQEMNYLNASQNFVVSRLSLITGEPLLDFDYGTFTMHLTEPLTYEDAAVAVVRLFESLPETAERFPEDQAVTARVEELLQAGRDRRDAVLASETAIAKGDTFVPGETYTGTAYYVSNSGDDANDGLSPETAWATIDRLNAQPLQYGDAVFFERGGVWRAAQVYTKPGVTYSAYGEGDKPGLYGSAENGGGAEKWTLWHEGEDGSKIWVYDRPMLDCGSIALTDTLGAVKVQGFWNGECFQPVSELWSTDRTEEAMAEQAAMPEFDPAEQLTENLTFFCEAGSGLPDSLPIYLSGWVDTGEREQYCLTADGPLYLRCDGGNPGELYPDMEFLSPYAPFDGVADDVVIDNLAVLYTGRNILSVAPECEGVLVQNCELGWGGGCAASYALDTITGYGAGVQRNGGVGGASSSHNTFRNNYVHETYQEGLGLETAIEFSGQAFDVTDVTIEGNVFYHCGSALIYFNWDEAANPDHQFRNVSFRDNLVFYSTMSDWVDTGEDVDGFTTGAFTIDGGPNMQDGTVEVRDNVFFAARECLVYIRTYVPEYLPDFEGNIYAQFSDGVFLSSVSAPNYWSANAAEGVRKTLFDESGEVLILSRSRWGEADW</sequence>
<feature type="chain" id="PRO_5046266644" evidence="1">
    <location>
        <begin position="20"/>
        <end position="775"/>
    </location>
</feature>
<protein>
    <submittedName>
        <fullName evidence="2">Right-handed parallel beta-helix repeat-containing protein</fullName>
    </submittedName>
</protein>
<name>A0ABS2FZT7_9FIRM</name>
<accession>A0ABS2FZT7</accession>
<dbReference type="EMBL" id="JACSNX010000035">
    <property type="protein sequence ID" value="MBM6852432.1"/>
    <property type="molecule type" value="Genomic_DNA"/>
</dbReference>
<keyword evidence="3" id="KW-1185">Reference proteome</keyword>
<dbReference type="Proteomes" id="UP000719500">
    <property type="component" value="Unassembled WGS sequence"/>
</dbReference>
<comment type="caution">
    <text evidence="2">The sequence shown here is derived from an EMBL/GenBank/DDBJ whole genome shotgun (WGS) entry which is preliminary data.</text>
</comment>
<evidence type="ECO:0000256" key="1">
    <source>
        <dbReference type="SAM" id="SignalP"/>
    </source>
</evidence>
<evidence type="ECO:0000313" key="3">
    <source>
        <dbReference type="Proteomes" id="UP000719500"/>
    </source>
</evidence>
<dbReference type="SUPFAM" id="SSF51126">
    <property type="entry name" value="Pectin lyase-like"/>
    <property type="match status" value="1"/>
</dbReference>
<dbReference type="InterPro" id="IPR012334">
    <property type="entry name" value="Pectin_lyas_fold"/>
</dbReference>
<dbReference type="RefSeq" id="WP_204805733.1">
    <property type="nucleotide sequence ID" value="NZ_JACSNX010000035.1"/>
</dbReference>
<evidence type="ECO:0000313" key="2">
    <source>
        <dbReference type="EMBL" id="MBM6852432.1"/>
    </source>
</evidence>
<gene>
    <name evidence="2" type="ORF">H9X91_13405</name>
</gene>
<dbReference type="Gene3D" id="2.160.20.10">
    <property type="entry name" value="Single-stranded right-handed beta-helix, Pectin lyase-like"/>
    <property type="match status" value="2"/>
</dbReference>
<organism evidence="2 3">
    <name type="scientific">Oscillibacter valericigenes</name>
    <dbReference type="NCBI Taxonomy" id="351091"/>
    <lineage>
        <taxon>Bacteria</taxon>
        <taxon>Bacillati</taxon>
        <taxon>Bacillota</taxon>
        <taxon>Clostridia</taxon>
        <taxon>Eubacteriales</taxon>
        <taxon>Oscillospiraceae</taxon>
        <taxon>Oscillibacter</taxon>
    </lineage>
</organism>
<keyword evidence="1" id="KW-0732">Signal</keyword>
<reference evidence="2 3" key="1">
    <citation type="journal article" date="2021" name="Sci. Rep.">
        <title>The distribution of antibiotic resistance genes in chicken gut microbiota commensals.</title>
        <authorList>
            <person name="Juricova H."/>
            <person name="Matiasovicova J."/>
            <person name="Kubasova T."/>
            <person name="Cejkova D."/>
            <person name="Rychlik I."/>
        </authorList>
    </citation>
    <scope>NUCLEOTIDE SEQUENCE [LARGE SCALE GENOMIC DNA]</scope>
    <source>
        <strain evidence="2 3">An411</strain>
    </source>
</reference>
<dbReference type="PROSITE" id="PS51257">
    <property type="entry name" value="PROKAR_LIPOPROTEIN"/>
    <property type="match status" value="1"/>
</dbReference>